<evidence type="ECO:0008006" key="3">
    <source>
        <dbReference type="Google" id="ProtNLM"/>
    </source>
</evidence>
<dbReference type="RefSeq" id="WP_115479087.1">
    <property type="nucleotide sequence ID" value="NZ_QRBF01000006.1"/>
</dbReference>
<keyword evidence="2" id="KW-1185">Reference proteome</keyword>
<reference evidence="1 2" key="1">
    <citation type="submission" date="2018-07" db="EMBL/GenBank/DDBJ databases">
        <title>Dyella monticola sp. nov. and Dyella psychrodurans sp. nov. isolated from monsoon evergreen broad-leaved forest soil of Dinghu Mountain, China.</title>
        <authorList>
            <person name="Gao Z."/>
            <person name="Qiu L."/>
        </authorList>
    </citation>
    <scope>NUCLEOTIDE SEQUENCE [LARGE SCALE GENOMIC DNA]</scope>
    <source>
        <strain evidence="1 2">4MSK11</strain>
    </source>
</reference>
<organism evidence="1 2">
    <name type="scientific">Dyella psychrodurans</name>
    <dbReference type="NCBI Taxonomy" id="1927960"/>
    <lineage>
        <taxon>Bacteria</taxon>
        <taxon>Pseudomonadati</taxon>
        <taxon>Pseudomonadota</taxon>
        <taxon>Gammaproteobacteria</taxon>
        <taxon>Lysobacterales</taxon>
        <taxon>Rhodanobacteraceae</taxon>
        <taxon>Dyella</taxon>
    </lineage>
</organism>
<gene>
    <name evidence="1" type="ORF">DWU99_16065</name>
</gene>
<protein>
    <recommendedName>
        <fullName evidence="3">Nucleotidyltransferase family protein</fullName>
    </recommendedName>
</protein>
<dbReference type="EMBL" id="QRBF01000006">
    <property type="protein sequence ID" value="RDS81932.1"/>
    <property type="molecule type" value="Genomic_DNA"/>
</dbReference>
<evidence type="ECO:0000313" key="2">
    <source>
        <dbReference type="Proteomes" id="UP000255334"/>
    </source>
</evidence>
<evidence type="ECO:0000313" key="1">
    <source>
        <dbReference type="EMBL" id="RDS81932.1"/>
    </source>
</evidence>
<dbReference type="Pfam" id="PF14907">
    <property type="entry name" value="NTP_transf_5"/>
    <property type="match status" value="1"/>
</dbReference>
<dbReference type="Proteomes" id="UP000255334">
    <property type="component" value="Unassembled WGS sequence"/>
</dbReference>
<dbReference type="OrthoDB" id="5992319at2"/>
<dbReference type="AlphaFoldDB" id="A0A370X0R0"/>
<name>A0A370X0R0_9GAMM</name>
<sequence>MLPPLKTVKAGLYRTTEALAAELALARPGTPTPAWSDLEWRLASAAAVAHGVSPLLSRLSYWQNPGWKQFLAEQREHVEHRQQRIVSLLAQIDAEARAAGLAIVPLKGSALHAIGMYAAGDRPMADIDLLVREADTERASALLEELGYVESYAQWKHRVFKPSDGEAFAGLGEHRDTPVNIELHTHIQERLPISTIDITDRIYPKKPHPGLNAYPSTGALMSHLLLHAAGNICGRSLRLIHLNDISLLATRMTTRDWDALWDTHATEAPWWALPPLRLVTRYYRQAIPDSVLRRVERDCNVLLRAVSRRQTLTQVSCSALWLRALPGIEWSRSVGEAGHCIRNRIKPTQEAVKERADMVRTQVWLQGQSWVTLNHGRRVLTWLTKPVPRMDTLYVVRAALESTKLAV</sequence>
<proteinExistence type="predicted"/>
<comment type="caution">
    <text evidence="1">The sequence shown here is derived from an EMBL/GenBank/DDBJ whole genome shotgun (WGS) entry which is preliminary data.</text>
</comment>
<dbReference type="InterPro" id="IPR039498">
    <property type="entry name" value="NTP_transf_5"/>
</dbReference>
<accession>A0A370X0R0</accession>